<dbReference type="PROSITE" id="PS50895">
    <property type="entry name" value="SURF1"/>
    <property type="match status" value="1"/>
</dbReference>
<comment type="subcellular location">
    <subcellularLocation>
        <location evidence="6">Cell membrane</location>
        <topology evidence="6">Multi-pass membrane protein</topology>
    </subcellularLocation>
    <subcellularLocation>
        <location evidence="1">Membrane</location>
    </subcellularLocation>
</comment>
<evidence type="ECO:0000256" key="1">
    <source>
        <dbReference type="ARBA" id="ARBA00004370"/>
    </source>
</evidence>
<dbReference type="InterPro" id="IPR002994">
    <property type="entry name" value="Surf1/Shy1"/>
</dbReference>
<comment type="caution">
    <text evidence="6">Lacks conserved residue(s) required for the propagation of feature annotation.</text>
</comment>
<dbReference type="GO" id="GO:0005886">
    <property type="term" value="C:plasma membrane"/>
    <property type="evidence" value="ECO:0007669"/>
    <property type="project" value="UniProtKB-SubCell"/>
</dbReference>
<evidence type="ECO:0000256" key="6">
    <source>
        <dbReference type="RuleBase" id="RU363076"/>
    </source>
</evidence>
<keyword evidence="6" id="KW-1003">Cell membrane</keyword>
<reference evidence="7 8" key="2">
    <citation type="journal article" date="2020" name="MBio">
        <title>Isolation and Molecular Analysis of a Novel Neorickettsia Species That Causes Potomac Horse Fever.</title>
        <authorList>
            <person name="Teymournejad O."/>
            <person name="Lin M."/>
            <person name="Bekebrede H."/>
            <person name="Kamr A."/>
            <person name="Toribio R.E."/>
            <person name="Arroyo L.G."/>
            <person name="Baird J.D."/>
            <person name="Rikihisa Y."/>
        </authorList>
    </citation>
    <scope>NUCLEOTIDE SEQUENCE [LARGE SCALE GENOMIC DNA]</scope>
    <source>
        <strain evidence="7 8">Fin17</strain>
    </source>
</reference>
<dbReference type="AlphaFoldDB" id="A0A6P1G8W8"/>
<organism evidence="7 8">
    <name type="scientific">Neorickettsia findlayensis</name>
    <dbReference type="NCBI Taxonomy" id="2686014"/>
    <lineage>
        <taxon>Bacteria</taxon>
        <taxon>Pseudomonadati</taxon>
        <taxon>Pseudomonadota</taxon>
        <taxon>Alphaproteobacteria</taxon>
        <taxon>Rickettsiales</taxon>
        <taxon>Anaplasmataceae</taxon>
        <taxon>Neorickettsia</taxon>
    </lineage>
</organism>
<name>A0A6P1G8W8_9RICK</name>
<evidence type="ECO:0000256" key="4">
    <source>
        <dbReference type="ARBA" id="ARBA00022989"/>
    </source>
</evidence>
<comment type="similarity">
    <text evidence="2 6">Belongs to the SURF1 family.</text>
</comment>
<proteinExistence type="inferred from homology"/>
<sequence>MKKVFIFCILISFFLGCWQVKRFLFKRMAYENITGCHISTLNDPREYCNFVGKLSFYECDDIYLYYRDSMHFNILVPFVTEGKVVLVNVGYVRKEEKDRAREIVLQILKSQKKFGFKGYLLPVKGSSIPLIRNDVTNLEFYSLDMEEIGSNFKLPVLKYILYSTSNDFIEIYPKMILSLQKPQLKIMMHFWYAFMWYAVASIGLVYYFLGSRKKTQASPFSK</sequence>
<dbReference type="Pfam" id="PF02104">
    <property type="entry name" value="SURF1"/>
    <property type="match status" value="1"/>
</dbReference>
<gene>
    <name evidence="7" type="ORF">GP480_00285</name>
</gene>
<dbReference type="RefSeq" id="WP_160094816.1">
    <property type="nucleotide sequence ID" value="NZ_CP047224.1"/>
</dbReference>
<evidence type="ECO:0000256" key="3">
    <source>
        <dbReference type="ARBA" id="ARBA00022692"/>
    </source>
</evidence>
<evidence type="ECO:0000313" key="7">
    <source>
        <dbReference type="EMBL" id="QHD64916.1"/>
    </source>
</evidence>
<dbReference type="EMBL" id="CP047224">
    <property type="protein sequence ID" value="QHD64916.1"/>
    <property type="molecule type" value="Genomic_DNA"/>
</dbReference>
<evidence type="ECO:0000256" key="2">
    <source>
        <dbReference type="ARBA" id="ARBA00007165"/>
    </source>
</evidence>
<dbReference type="Proteomes" id="UP000464912">
    <property type="component" value="Chromosome"/>
</dbReference>
<evidence type="ECO:0000313" key="8">
    <source>
        <dbReference type="Proteomes" id="UP000464912"/>
    </source>
</evidence>
<keyword evidence="4 6" id="KW-1133">Transmembrane helix</keyword>
<feature type="transmembrane region" description="Helical" evidence="6">
    <location>
        <begin position="190"/>
        <end position="209"/>
    </location>
</feature>
<evidence type="ECO:0000256" key="5">
    <source>
        <dbReference type="ARBA" id="ARBA00023136"/>
    </source>
</evidence>
<dbReference type="KEGG" id="nef:GP480_00285"/>
<accession>A0A6P1G8W8</accession>
<reference evidence="7 8" key="1">
    <citation type="journal article" date="2020" name="MBio">
        <title>Erratum for Teymournejad et al., 'Isolation and Molecular Analysis of a Novel Neorickettsia Species That Causes Potomac Horse Fever'.</title>
        <authorList>
            <person name="Teymournejad O."/>
            <person name="Lin M."/>
            <person name="Bekebrede H."/>
            <person name="Kamr A."/>
            <person name="Toribio R.E."/>
            <person name="Arroyo L.G."/>
            <person name="Baird J.D."/>
            <person name="Rikihisa Y."/>
        </authorList>
    </citation>
    <scope>NUCLEOTIDE SEQUENCE [LARGE SCALE GENOMIC DNA]</scope>
    <source>
        <strain evidence="7 8">Fin17</strain>
    </source>
</reference>
<dbReference type="InterPro" id="IPR045214">
    <property type="entry name" value="Surf1/Surf4"/>
</dbReference>
<keyword evidence="8" id="KW-1185">Reference proteome</keyword>
<keyword evidence="5 6" id="KW-0472">Membrane</keyword>
<dbReference type="PANTHER" id="PTHR23427:SF2">
    <property type="entry name" value="SURFEIT LOCUS PROTEIN 1"/>
    <property type="match status" value="1"/>
</dbReference>
<protein>
    <recommendedName>
        <fullName evidence="6">SURF1-like protein</fullName>
    </recommendedName>
</protein>
<dbReference type="PROSITE" id="PS51257">
    <property type="entry name" value="PROKAR_LIPOPROTEIN"/>
    <property type="match status" value="1"/>
</dbReference>
<dbReference type="PANTHER" id="PTHR23427">
    <property type="entry name" value="SURFEIT LOCUS PROTEIN"/>
    <property type="match status" value="1"/>
</dbReference>
<keyword evidence="3 6" id="KW-0812">Transmembrane</keyword>